<dbReference type="Gene3D" id="3.30.40.10">
    <property type="entry name" value="Zinc/RING finger domain, C3HC4 (zinc finger)"/>
    <property type="match status" value="1"/>
</dbReference>
<keyword evidence="3" id="KW-0862">Zinc</keyword>
<organism evidence="7 8">
    <name type="scientific">Papaver somniferum</name>
    <name type="common">Opium poppy</name>
    <dbReference type="NCBI Taxonomy" id="3469"/>
    <lineage>
        <taxon>Eukaryota</taxon>
        <taxon>Viridiplantae</taxon>
        <taxon>Streptophyta</taxon>
        <taxon>Embryophyta</taxon>
        <taxon>Tracheophyta</taxon>
        <taxon>Spermatophyta</taxon>
        <taxon>Magnoliopsida</taxon>
        <taxon>Ranunculales</taxon>
        <taxon>Papaveraceae</taxon>
        <taxon>Papaveroideae</taxon>
        <taxon>Papaver</taxon>
    </lineage>
</organism>
<feature type="repeat" description="PPR" evidence="4">
    <location>
        <begin position="113"/>
        <end position="147"/>
    </location>
</feature>
<dbReference type="GO" id="GO:0003723">
    <property type="term" value="F:RNA binding"/>
    <property type="evidence" value="ECO:0007669"/>
    <property type="project" value="InterPro"/>
</dbReference>
<dbReference type="Pfam" id="PF20430">
    <property type="entry name" value="Eplus_motif"/>
    <property type="match status" value="1"/>
</dbReference>
<dbReference type="FunFam" id="1.25.40.10:FF:000031">
    <property type="entry name" value="Pentatricopeptide repeat-containing protein mitochondrial"/>
    <property type="match status" value="1"/>
</dbReference>
<keyword evidence="3" id="KW-0863">Zinc-finger</keyword>
<dbReference type="PROSITE" id="PS50089">
    <property type="entry name" value="ZF_RING_2"/>
    <property type="match status" value="1"/>
</dbReference>
<dbReference type="PANTHER" id="PTHR47926">
    <property type="entry name" value="PENTATRICOPEPTIDE REPEAT-CONTAINING PROTEIN"/>
    <property type="match status" value="1"/>
</dbReference>
<dbReference type="EMBL" id="CM010717">
    <property type="protein sequence ID" value="RZC55773.1"/>
    <property type="molecule type" value="Genomic_DNA"/>
</dbReference>
<accession>A0A4Y7J3R0</accession>
<dbReference type="FunFam" id="1.25.40.10:FF:000196">
    <property type="entry name" value="Pentatricopeptide repeat-containing protein At4g14850"/>
    <property type="match status" value="1"/>
</dbReference>
<dbReference type="PANTHER" id="PTHR47926:SF436">
    <property type="entry name" value="PENTATRICOPEPTIDE REPEAT-CONTAINING PROTEIN ELI1, CHLOROPLASTIC-LIKE ISOFORM X2"/>
    <property type="match status" value="1"/>
</dbReference>
<dbReference type="Pfam" id="PF13639">
    <property type="entry name" value="zf-RING_2"/>
    <property type="match status" value="1"/>
</dbReference>
<feature type="repeat" description="PPR" evidence="4">
    <location>
        <begin position="297"/>
        <end position="331"/>
    </location>
</feature>
<dbReference type="Pfam" id="PF01535">
    <property type="entry name" value="PPR"/>
    <property type="match status" value="8"/>
</dbReference>
<keyword evidence="3" id="KW-0479">Metal-binding</keyword>
<dbReference type="OMA" id="NEISWTL"/>
<dbReference type="SUPFAM" id="SSF57850">
    <property type="entry name" value="RING/U-box"/>
    <property type="match status" value="1"/>
</dbReference>
<evidence type="ECO:0000256" key="2">
    <source>
        <dbReference type="ARBA" id="ARBA00061659"/>
    </source>
</evidence>
<feature type="repeat" description="PPR" evidence="4">
    <location>
        <begin position="179"/>
        <end position="213"/>
    </location>
</feature>
<dbReference type="GO" id="GO:0005737">
    <property type="term" value="C:cytoplasm"/>
    <property type="evidence" value="ECO:0007669"/>
    <property type="project" value="UniProtKB-ARBA"/>
</dbReference>
<evidence type="ECO:0000256" key="3">
    <source>
        <dbReference type="PROSITE-ProRule" id="PRU00175"/>
    </source>
</evidence>
<keyword evidence="1" id="KW-0677">Repeat</keyword>
<dbReference type="GO" id="GO:0009451">
    <property type="term" value="P:RNA modification"/>
    <property type="evidence" value="ECO:0007669"/>
    <property type="project" value="InterPro"/>
</dbReference>
<gene>
    <name evidence="7" type="ORF">C5167_014634</name>
</gene>
<keyword evidence="8" id="KW-1185">Reference proteome</keyword>
<feature type="repeat" description="PPR" evidence="4">
    <location>
        <begin position="398"/>
        <end position="432"/>
    </location>
</feature>
<dbReference type="InterPro" id="IPR013083">
    <property type="entry name" value="Znf_RING/FYVE/PHD"/>
</dbReference>
<dbReference type="AlphaFoldDB" id="A0A4Y7J3R0"/>
<evidence type="ECO:0000259" key="6">
    <source>
        <dbReference type="PROSITE" id="PS50089"/>
    </source>
</evidence>
<feature type="domain" description="RING-type" evidence="6">
    <location>
        <begin position="846"/>
        <end position="887"/>
    </location>
</feature>
<dbReference type="GO" id="GO:0008270">
    <property type="term" value="F:zinc ion binding"/>
    <property type="evidence" value="ECO:0007669"/>
    <property type="project" value="UniProtKB-KW"/>
</dbReference>
<dbReference type="InterPro" id="IPR046849">
    <property type="entry name" value="E2_motif"/>
</dbReference>
<protein>
    <recommendedName>
        <fullName evidence="6">RING-type domain-containing protein</fullName>
    </recommendedName>
</protein>
<dbReference type="Gramene" id="RZC55773">
    <property type="protein sequence ID" value="RZC55773"/>
    <property type="gene ID" value="C5167_014634"/>
</dbReference>
<dbReference type="InterPro" id="IPR011990">
    <property type="entry name" value="TPR-like_helical_dom_sf"/>
</dbReference>
<dbReference type="Gene3D" id="1.25.40.10">
    <property type="entry name" value="Tetratricopeptide repeat domain"/>
    <property type="match status" value="4"/>
</dbReference>
<reference evidence="7 8" key="1">
    <citation type="journal article" date="2018" name="Science">
        <title>The opium poppy genome and morphinan production.</title>
        <authorList>
            <person name="Guo L."/>
            <person name="Winzer T."/>
            <person name="Yang X."/>
            <person name="Li Y."/>
            <person name="Ning Z."/>
            <person name="He Z."/>
            <person name="Teodor R."/>
            <person name="Lu Y."/>
            <person name="Bowser T.A."/>
            <person name="Graham I.A."/>
            <person name="Ye K."/>
        </authorList>
    </citation>
    <scope>NUCLEOTIDE SEQUENCE [LARGE SCALE GENOMIC DNA]</scope>
    <source>
        <strain evidence="8">cv. HN1</strain>
        <tissue evidence="7">Leaves</tissue>
    </source>
</reference>
<evidence type="ECO:0000313" key="7">
    <source>
        <dbReference type="EMBL" id="RZC55773.1"/>
    </source>
</evidence>
<dbReference type="CDD" id="cd16454">
    <property type="entry name" value="RING-H2_PA-TM-RING"/>
    <property type="match status" value="1"/>
</dbReference>
<dbReference type="InterPro" id="IPR046848">
    <property type="entry name" value="E_motif"/>
</dbReference>
<dbReference type="InterPro" id="IPR001841">
    <property type="entry name" value="Znf_RING"/>
</dbReference>
<dbReference type="InterPro" id="IPR046960">
    <property type="entry name" value="PPR_At4g14850-like_plant"/>
</dbReference>
<evidence type="ECO:0000256" key="1">
    <source>
        <dbReference type="ARBA" id="ARBA00022737"/>
    </source>
</evidence>
<evidence type="ECO:0000256" key="5">
    <source>
        <dbReference type="SAM" id="MobiDB-lite"/>
    </source>
</evidence>
<sequence>MIEGDKTSSVNSHIIPSILKACSRIMGDSEGTQIHGICVKLNTLADSYVQNAMIQMYSKCGQLIDARQVFDKMPDKNVVSWNSIITCYAELGRWEDVKILFWLMVEESFLTPNSITVVKMISACSKSGDFEAGKWVHQYILENGIQVCLNLGNTLMNMYAKMGEIKEARRLFDQMSEQDVVSWTTLVTGYAASGSLDIAREIFDRIPNRNVIAWNAMFAGYVSNGCFLEAVLLFRDMLVSSENPDRATILSVLAACVGLEDIFTARTIHGFVCKGGYVQCGAKEVALEIFYKMPYKDIVSWNALLAVLNQCSYFNEALSIFLDMLRANVRPNKLTLVSMLSACANAGAFDLGQWIHAYIDRNNIETDNHLLSSLIDMYAKCGSIEIAVELFAKVQNKDLLIWSIMIRGLAMNGHGNLALDLFEEMLQFGVEPDGITFIGVLSACSHAGLVDKGRHYFDMMTRLYKISPEAEHYSCMVDNFGRRGLLLEAKDFIEDISRNCNEKAIWGALLGACRIHGNVELAKYAANHLLELDPNSSGGYVLLSNIYAESSNWNDVVEVRKLMKMKGVAKLPGCSCNELNGVVQEFFAGDISHPQCEQIYRILEELKRHMGSTDSEYDYYSLDPLLCPQRNSKPRCDWRCLFVSSRSFESFNFTTCLQVCRHDIGCASASLRHYVGPKPETGIPKLKANQNCCLVFLLEFGKAVSLSLLEFKITMLLEKFVCLPKAPSPLSVPPVYEAAEGVELARRRRTSHHFFDSNCRDSTRHQRIDTSSTMDEAAHKARRRLEEKLRGLAPSSRRNTVLHTNNNNNSNEGRSSRPAKEVGKEVVVVGTKFAQLERMNSHREVCSICLEEFGTQRQVMHLPCFPKYHSDCLQPWLTNHSHCPYCRTQVHPQSLP</sequence>
<dbReference type="PROSITE" id="PS51375">
    <property type="entry name" value="PPR"/>
    <property type="match status" value="5"/>
</dbReference>
<feature type="region of interest" description="Disordered" evidence="5">
    <location>
        <begin position="789"/>
        <end position="822"/>
    </location>
</feature>
<dbReference type="Proteomes" id="UP000316621">
    <property type="component" value="Chromosome 3"/>
</dbReference>
<dbReference type="InterPro" id="IPR002885">
    <property type="entry name" value="PPR_rpt"/>
</dbReference>
<proteinExistence type="inferred from homology"/>
<evidence type="ECO:0000256" key="4">
    <source>
        <dbReference type="PROSITE-ProRule" id="PRU00708"/>
    </source>
</evidence>
<dbReference type="Pfam" id="PF20431">
    <property type="entry name" value="E_motif"/>
    <property type="match status" value="1"/>
</dbReference>
<dbReference type="SUPFAM" id="SSF48452">
    <property type="entry name" value="TPR-like"/>
    <property type="match status" value="1"/>
</dbReference>
<evidence type="ECO:0000313" key="8">
    <source>
        <dbReference type="Proteomes" id="UP000316621"/>
    </source>
</evidence>
<comment type="similarity">
    <text evidence="2">Belongs to the PPR family. PCMP-E subfamily.</text>
</comment>
<dbReference type="Pfam" id="PF13041">
    <property type="entry name" value="PPR_2"/>
    <property type="match status" value="2"/>
</dbReference>
<dbReference type="NCBIfam" id="TIGR00756">
    <property type="entry name" value="PPR"/>
    <property type="match status" value="5"/>
</dbReference>
<name>A0A4Y7J3R0_PAPSO</name>
<feature type="repeat" description="PPR" evidence="4">
    <location>
        <begin position="46"/>
        <end position="80"/>
    </location>
</feature>
<dbReference type="FunFam" id="1.25.40.10:FF:000280">
    <property type="entry name" value="Pentatricopeptide repeat-containing protein"/>
    <property type="match status" value="1"/>
</dbReference>